<dbReference type="SUPFAM" id="SSF48452">
    <property type="entry name" value="TPR-like"/>
    <property type="match status" value="1"/>
</dbReference>
<evidence type="ECO:0000313" key="6">
    <source>
        <dbReference type="EMBL" id="GAA5162905.1"/>
    </source>
</evidence>
<keyword evidence="2" id="KW-0238">DNA-binding</keyword>
<evidence type="ECO:0000313" key="7">
    <source>
        <dbReference type="Proteomes" id="UP001500192"/>
    </source>
</evidence>
<dbReference type="CDD" id="cd06170">
    <property type="entry name" value="LuxR_C_like"/>
    <property type="match status" value="1"/>
</dbReference>
<dbReference type="InterPro" id="IPR036388">
    <property type="entry name" value="WH-like_DNA-bd_sf"/>
</dbReference>
<evidence type="ECO:0000256" key="3">
    <source>
        <dbReference type="ARBA" id="ARBA00023163"/>
    </source>
</evidence>
<dbReference type="Gene3D" id="1.10.10.10">
    <property type="entry name" value="Winged helix-like DNA-binding domain superfamily/Winged helix DNA-binding domain"/>
    <property type="match status" value="1"/>
</dbReference>
<dbReference type="PANTHER" id="PTHR44688">
    <property type="entry name" value="DNA-BINDING TRANSCRIPTIONAL ACTIVATOR DEVR_DOSR"/>
    <property type="match status" value="1"/>
</dbReference>
<accession>A0ABP9QJY8</accession>
<sequence length="548" mass="58870">MVQLTGLPRAVPGKREATPYEPPADVPGELRRITAEGDWDALESLFDHFWLTMDSELGAQLTTVLTDVPEEELHARPRLMIGGIAAYHAAVYPDAEEHRSFLRRYMDLGRRLAATMDLEHEEVPATVAIVGTAAMIAVRAEGRFAEAEEFGQRLTDRLLRLGPAPAAGPSPRPGWLPMQRGLTRSLMGDFAQATELYRQAVEQAGTEPVSAYAAINATANLAMVFGHLGHRETARRWTERMRSYPPPSGWVSFLLTVGSTLADGWEALDRYDEKALSECLAVTGDGTKPIEVWPFVTALVAAHGLHFGEPAATLAHLGEIRLSHAPALADQGTARQVLTRARADLLLAAGQANRALRVITDAGVGAPWLALPAARLRLLAGEYEVARALAAQATVDPAVSRRDLGQLLLVKALAALRSGDEVEAGRAAAAAMRLRAPDEVLSLATLSEEDRAAIARLVEVPLTERAQARLAAAAPVFPERVELVELTNREHAVLLALAAGGTVSQIARGLVVSVNTVRTQLQSAYRKLGASNRQEALTRAQELGVLGG</sequence>
<keyword evidence="7" id="KW-1185">Reference proteome</keyword>
<dbReference type="SMART" id="SM00421">
    <property type="entry name" value="HTH_LUXR"/>
    <property type="match status" value="1"/>
</dbReference>
<dbReference type="RefSeq" id="WP_346054065.1">
    <property type="nucleotide sequence ID" value="NZ_BAABIB010000063.1"/>
</dbReference>
<dbReference type="InterPro" id="IPR000792">
    <property type="entry name" value="Tscrpt_reg_LuxR_C"/>
</dbReference>
<evidence type="ECO:0000259" key="5">
    <source>
        <dbReference type="PROSITE" id="PS50043"/>
    </source>
</evidence>
<dbReference type="Pfam" id="PF00196">
    <property type="entry name" value="GerE"/>
    <property type="match status" value="1"/>
</dbReference>
<evidence type="ECO:0000256" key="4">
    <source>
        <dbReference type="SAM" id="MobiDB-lite"/>
    </source>
</evidence>
<name>A0ABP9QJY8_9PSEU</name>
<comment type="caution">
    <text evidence="6">The sequence shown here is derived from an EMBL/GenBank/DDBJ whole genome shotgun (WGS) entry which is preliminary data.</text>
</comment>
<keyword evidence="1" id="KW-0805">Transcription regulation</keyword>
<dbReference type="PROSITE" id="PS00622">
    <property type="entry name" value="HTH_LUXR_1"/>
    <property type="match status" value="1"/>
</dbReference>
<dbReference type="Gene3D" id="1.25.40.10">
    <property type="entry name" value="Tetratricopeptide repeat domain"/>
    <property type="match status" value="1"/>
</dbReference>
<dbReference type="EMBL" id="BAABIB010000063">
    <property type="protein sequence ID" value="GAA5162905.1"/>
    <property type="molecule type" value="Genomic_DNA"/>
</dbReference>
<dbReference type="InterPro" id="IPR011990">
    <property type="entry name" value="TPR-like_helical_dom_sf"/>
</dbReference>
<evidence type="ECO:0000256" key="1">
    <source>
        <dbReference type="ARBA" id="ARBA00023015"/>
    </source>
</evidence>
<feature type="domain" description="HTH luxR-type" evidence="5">
    <location>
        <begin position="479"/>
        <end position="544"/>
    </location>
</feature>
<organism evidence="6 7">
    <name type="scientific">Amycolatopsis dongchuanensis</name>
    <dbReference type="NCBI Taxonomy" id="1070866"/>
    <lineage>
        <taxon>Bacteria</taxon>
        <taxon>Bacillati</taxon>
        <taxon>Actinomycetota</taxon>
        <taxon>Actinomycetes</taxon>
        <taxon>Pseudonocardiales</taxon>
        <taxon>Pseudonocardiaceae</taxon>
        <taxon>Amycolatopsis</taxon>
    </lineage>
</organism>
<proteinExistence type="predicted"/>
<dbReference type="PANTHER" id="PTHR44688:SF16">
    <property type="entry name" value="DNA-BINDING TRANSCRIPTIONAL ACTIVATOR DEVR_DOSR"/>
    <property type="match status" value="1"/>
</dbReference>
<dbReference type="SUPFAM" id="SSF46894">
    <property type="entry name" value="C-terminal effector domain of the bipartite response regulators"/>
    <property type="match status" value="1"/>
</dbReference>
<feature type="region of interest" description="Disordered" evidence="4">
    <location>
        <begin position="1"/>
        <end position="27"/>
    </location>
</feature>
<dbReference type="InterPro" id="IPR016032">
    <property type="entry name" value="Sig_transdc_resp-reg_C-effctor"/>
</dbReference>
<keyword evidence="3" id="KW-0804">Transcription</keyword>
<gene>
    <name evidence="6" type="ORF">GCM10023214_30420</name>
</gene>
<protein>
    <recommendedName>
        <fullName evidence="5">HTH luxR-type domain-containing protein</fullName>
    </recommendedName>
</protein>
<reference evidence="7" key="1">
    <citation type="journal article" date="2019" name="Int. J. Syst. Evol. Microbiol.">
        <title>The Global Catalogue of Microorganisms (GCM) 10K type strain sequencing project: providing services to taxonomists for standard genome sequencing and annotation.</title>
        <authorList>
            <consortium name="The Broad Institute Genomics Platform"/>
            <consortium name="The Broad Institute Genome Sequencing Center for Infectious Disease"/>
            <person name="Wu L."/>
            <person name="Ma J."/>
        </authorList>
    </citation>
    <scope>NUCLEOTIDE SEQUENCE [LARGE SCALE GENOMIC DNA]</scope>
    <source>
        <strain evidence="7">JCM 18054</strain>
    </source>
</reference>
<evidence type="ECO:0000256" key="2">
    <source>
        <dbReference type="ARBA" id="ARBA00023125"/>
    </source>
</evidence>
<dbReference type="Proteomes" id="UP001500192">
    <property type="component" value="Unassembled WGS sequence"/>
</dbReference>
<dbReference type="PRINTS" id="PR00038">
    <property type="entry name" value="HTHLUXR"/>
</dbReference>
<dbReference type="PROSITE" id="PS50043">
    <property type="entry name" value="HTH_LUXR_2"/>
    <property type="match status" value="1"/>
</dbReference>